<dbReference type="KEGG" id="simp:C6571_19385"/>
<dbReference type="NCBIfam" id="NF033538">
    <property type="entry name" value="transpos_IS91"/>
    <property type="match status" value="1"/>
</dbReference>
<proteinExistence type="predicted"/>
<protein>
    <submittedName>
        <fullName evidence="3">IS91 family transposase</fullName>
    </submittedName>
</protein>
<dbReference type="PANTHER" id="PTHR37023:SF1">
    <property type="entry name" value="ISSOD25 TRANSPOSASE TNPA_ISSOD25"/>
    <property type="match status" value="1"/>
</dbReference>
<dbReference type="RefSeq" id="WP_106448522.1">
    <property type="nucleotide sequence ID" value="NZ_CP027671.1"/>
</dbReference>
<feature type="domain" description="Transposase IS801/IS1294" evidence="1">
    <location>
        <begin position="144"/>
        <end position="331"/>
    </location>
</feature>
<dbReference type="Proteomes" id="UP000239326">
    <property type="component" value="Plasmid unnamed2"/>
</dbReference>
<dbReference type="InterPro" id="IPR007069">
    <property type="entry name" value="Transposase_32"/>
</dbReference>
<feature type="domain" description="Transposase zinc-binding" evidence="2">
    <location>
        <begin position="11"/>
        <end position="102"/>
    </location>
</feature>
<evidence type="ECO:0000313" key="4">
    <source>
        <dbReference type="Proteomes" id="UP000239326"/>
    </source>
</evidence>
<dbReference type="Pfam" id="PF14319">
    <property type="entry name" value="Zn_Tnp_IS91"/>
    <property type="match status" value="1"/>
</dbReference>
<dbReference type="EMBL" id="CP027671">
    <property type="protein sequence ID" value="AVO43581.1"/>
    <property type="molecule type" value="Genomic_DNA"/>
</dbReference>
<keyword evidence="4" id="KW-1185">Reference proteome</keyword>
<dbReference type="InterPro" id="IPR026889">
    <property type="entry name" value="Zn_Tnp"/>
</dbReference>
<dbReference type="GO" id="GO:0006313">
    <property type="term" value="P:DNA transposition"/>
    <property type="evidence" value="ECO:0007669"/>
    <property type="project" value="InterPro"/>
</dbReference>
<evidence type="ECO:0000259" key="1">
    <source>
        <dbReference type="Pfam" id="PF04986"/>
    </source>
</evidence>
<accession>A0A2S0N6K2</accession>
<dbReference type="PANTHER" id="PTHR37023">
    <property type="entry name" value="TRANSPOSASE"/>
    <property type="match status" value="1"/>
</dbReference>
<dbReference type="OrthoDB" id="6979325at2"/>
<dbReference type="Pfam" id="PF04986">
    <property type="entry name" value="Y2_Tnp"/>
    <property type="match status" value="1"/>
</dbReference>
<dbReference type="GO" id="GO:0004803">
    <property type="term" value="F:transposase activity"/>
    <property type="evidence" value="ECO:0007669"/>
    <property type="project" value="InterPro"/>
</dbReference>
<dbReference type="GO" id="GO:0003677">
    <property type="term" value="F:DNA binding"/>
    <property type="evidence" value="ECO:0007669"/>
    <property type="project" value="InterPro"/>
</dbReference>
<evidence type="ECO:0000259" key="2">
    <source>
        <dbReference type="Pfam" id="PF14319"/>
    </source>
</evidence>
<geneLocation type="plasmid" evidence="3 4">
    <name>unnamed2</name>
</geneLocation>
<dbReference type="AlphaFoldDB" id="A0A2S0N6K2"/>
<reference evidence="3 4" key="1">
    <citation type="submission" date="2018-03" db="EMBL/GenBank/DDBJ databases">
        <title>Genome sequencing of Simplicispira sp.</title>
        <authorList>
            <person name="Kim S.-J."/>
            <person name="Heo J."/>
            <person name="Kwon S.-W."/>
        </authorList>
    </citation>
    <scope>NUCLEOTIDE SEQUENCE [LARGE SCALE GENOMIC DNA]</scope>
    <source>
        <strain evidence="3 4">SC1-8</strain>
        <plasmid evidence="3 4">unnamed2</plasmid>
    </source>
</reference>
<evidence type="ECO:0000313" key="3">
    <source>
        <dbReference type="EMBL" id="AVO43581.1"/>
    </source>
</evidence>
<sequence>MQRPTLEVADIFHKHGAAWRERQRSHLSLAQFKVMSAIEQCRTAALGGHVLRCDGCATELVSYNSCRNRHCPKCQSAAAKRWLDARQADLLPVEYYHVVFTLPAPIADLAYQNKAGLYGLLFDMAAEVLQTIAGDRKHLGARIGATLVLHTWGSALTHHPYVHGIVPGGGFAPDGKSWLACRPGFFLPVRVLSRLMRRRFLEELLRLHQTGRLRLFGELAALADGACFDKWLAPMRQCEWVVYAKRPFAGPQAVLAYLSRYTHRVAISNGRLLAMDERGVSFRWKDYRAKGRTRHKAMTLAPQEFMRRFLLHVLPSGFHRIRHYGLLSNGARKESLALARELLQVTPAQADTPSTDEPAGVRPNAAPPAFVCRHCGHAMTILQSFMRGQAIRAPPPP</sequence>
<keyword evidence="3" id="KW-0614">Plasmid</keyword>
<name>A0A2S0N6K2_9BURK</name>
<organism evidence="3 4">
    <name type="scientific">Simplicispira suum</name>
    <dbReference type="NCBI Taxonomy" id="2109915"/>
    <lineage>
        <taxon>Bacteria</taxon>
        <taxon>Pseudomonadati</taxon>
        <taxon>Pseudomonadota</taxon>
        <taxon>Betaproteobacteria</taxon>
        <taxon>Burkholderiales</taxon>
        <taxon>Comamonadaceae</taxon>
        <taxon>Simplicispira</taxon>
    </lineage>
</organism>
<gene>
    <name evidence="3" type="ORF">C6571_19385</name>
</gene>
<dbReference type="InterPro" id="IPR054832">
    <property type="entry name" value="transpos_IS91"/>
</dbReference>